<evidence type="ECO:0000256" key="4">
    <source>
        <dbReference type="ARBA" id="ARBA00023136"/>
    </source>
</evidence>
<comment type="subcellular location">
    <subcellularLocation>
        <location evidence="1">Endomembrane system</location>
        <topology evidence="1">Multi-pass membrane protein</topology>
    </subcellularLocation>
</comment>
<organism evidence="7 8">
    <name type="scientific">Streptococcus acidominimus</name>
    <dbReference type="NCBI Taxonomy" id="1326"/>
    <lineage>
        <taxon>Bacteria</taxon>
        <taxon>Bacillati</taxon>
        <taxon>Bacillota</taxon>
        <taxon>Bacilli</taxon>
        <taxon>Lactobacillales</taxon>
        <taxon>Streptococcaceae</taxon>
        <taxon>Streptococcus</taxon>
    </lineage>
</organism>
<dbReference type="RefSeq" id="WP_095123620.1">
    <property type="nucleotide sequence ID" value="NZ_LT906454.1"/>
</dbReference>
<evidence type="ECO:0000313" key="8">
    <source>
        <dbReference type="Proteomes" id="UP000215144"/>
    </source>
</evidence>
<dbReference type="AlphaFoldDB" id="A0A239XL66"/>
<keyword evidence="4 5" id="KW-0472">Membrane</keyword>
<dbReference type="KEGG" id="saco:SAME_02360"/>
<proteinExistence type="predicted"/>
<keyword evidence="2 5" id="KW-0812">Transmembrane</keyword>
<name>A0A239XL66_STRAI</name>
<feature type="transmembrane region" description="Helical" evidence="5">
    <location>
        <begin position="51"/>
        <end position="75"/>
    </location>
</feature>
<gene>
    <name evidence="7" type="ORF">SAMEA4504048_02360</name>
</gene>
<keyword evidence="3 5" id="KW-1133">Transmembrane helix</keyword>
<feature type="domain" description="DUF1232" evidence="6">
    <location>
        <begin position="30"/>
        <end position="66"/>
    </location>
</feature>
<evidence type="ECO:0000313" key="7">
    <source>
        <dbReference type="EMBL" id="SNV47475.1"/>
    </source>
</evidence>
<dbReference type="GO" id="GO:0012505">
    <property type="term" value="C:endomembrane system"/>
    <property type="evidence" value="ECO:0007669"/>
    <property type="project" value="UniProtKB-SubCell"/>
</dbReference>
<feature type="transmembrane region" description="Helical" evidence="5">
    <location>
        <begin position="28"/>
        <end position="45"/>
    </location>
</feature>
<evidence type="ECO:0000256" key="2">
    <source>
        <dbReference type="ARBA" id="ARBA00022692"/>
    </source>
</evidence>
<dbReference type="Pfam" id="PF06803">
    <property type="entry name" value="DUF1232"/>
    <property type="match status" value="1"/>
</dbReference>
<evidence type="ECO:0000256" key="1">
    <source>
        <dbReference type="ARBA" id="ARBA00004127"/>
    </source>
</evidence>
<reference evidence="7 8" key="1">
    <citation type="submission" date="2017-06" db="EMBL/GenBank/DDBJ databases">
        <authorList>
            <consortium name="Pathogen Informatics"/>
        </authorList>
    </citation>
    <scope>NUCLEOTIDE SEQUENCE [LARGE SCALE GENOMIC DNA]</scope>
    <source>
        <strain evidence="7 8">NCTC11291</strain>
    </source>
</reference>
<dbReference type="Proteomes" id="UP000215144">
    <property type="component" value="Chromosome 1"/>
</dbReference>
<feature type="transmembrane region" description="Helical" evidence="5">
    <location>
        <begin position="99"/>
        <end position="121"/>
    </location>
</feature>
<dbReference type="EMBL" id="LT906454">
    <property type="protein sequence ID" value="SNV47475.1"/>
    <property type="molecule type" value="Genomic_DNA"/>
</dbReference>
<evidence type="ECO:0000256" key="5">
    <source>
        <dbReference type="SAM" id="Phobius"/>
    </source>
</evidence>
<accession>A0A239XL66</accession>
<dbReference type="InterPro" id="IPR010652">
    <property type="entry name" value="DUF1232"/>
</dbReference>
<sequence length="154" mass="17827">MTLKTRAKQLKTDIPALFIALKDKETPLLAKIFAGLTVAYALSPIDLVPDFIPVLGYLDDIILLPLLVALTIRFIPTEILEKHRKAAQDLWKDGKPQKWYYALPIILFWAILVLLIVKWWLDDEIDLKPLYQGHTKSKIQRSLAFYNSCYQSFR</sequence>
<evidence type="ECO:0000256" key="3">
    <source>
        <dbReference type="ARBA" id="ARBA00022989"/>
    </source>
</evidence>
<protein>
    <submittedName>
        <fullName evidence="7">Uncharacterized conserved protein</fullName>
    </submittedName>
</protein>
<evidence type="ECO:0000259" key="6">
    <source>
        <dbReference type="Pfam" id="PF06803"/>
    </source>
</evidence>
<dbReference type="OrthoDB" id="9800202at2"/>